<sequence length="137" mass="14556">MILLDVGAADGRPIYGQIGDRVKFAVASGVLRPGEMVPSVRELSKQLVVNPNTVARAYRELQSEGLLESVRGTGLQVAEGAVARCRAARKDFVRDRIRAAIEDARGTGLDASEIEAILREEWDRGNAAANGAAGRGA</sequence>
<protein>
    <submittedName>
        <fullName evidence="5">HTH-type transcriptional repressor YtrA</fullName>
    </submittedName>
</protein>
<evidence type="ECO:0000256" key="3">
    <source>
        <dbReference type="ARBA" id="ARBA00023163"/>
    </source>
</evidence>
<accession>A0A5B9VVI7</accession>
<dbReference type="InterPro" id="IPR036388">
    <property type="entry name" value="WH-like_DNA-bd_sf"/>
</dbReference>
<dbReference type="GO" id="GO:0003677">
    <property type="term" value="F:DNA binding"/>
    <property type="evidence" value="ECO:0007669"/>
    <property type="project" value="UniProtKB-KW"/>
</dbReference>
<evidence type="ECO:0000313" key="6">
    <source>
        <dbReference type="Proteomes" id="UP000324233"/>
    </source>
</evidence>
<reference evidence="5 6" key="1">
    <citation type="submission" date="2019-08" db="EMBL/GenBank/DDBJ databases">
        <title>Deep-cultivation of Planctomycetes and their phenomic and genomic characterization uncovers novel biology.</title>
        <authorList>
            <person name="Wiegand S."/>
            <person name="Jogler M."/>
            <person name="Boedeker C."/>
            <person name="Pinto D."/>
            <person name="Vollmers J."/>
            <person name="Rivas-Marin E."/>
            <person name="Kohn T."/>
            <person name="Peeters S.H."/>
            <person name="Heuer A."/>
            <person name="Rast P."/>
            <person name="Oberbeckmann S."/>
            <person name="Bunk B."/>
            <person name="Jeske O."/>
            <person name="Meyerdierks A."/>
            <person name="Storesund J.E."/>
            <person name="Kallscheuer N."/>
            <person name="Luecker S."/>
            <person name="Lage O.M."/>
            <person name="Pohl T."/>
            <person name="Merkel B.J."/>
            <person name="Hornburger P."/>
            <person name="Mueller R.-W."/>
            <person name="Bruemmer F."/>
            <person name="Labrenz M."/>
            <person name="Spormann A.M."/>
            <person name="Op den Camp H."/>
            <person name="Overmann J."/>
            <person name="Amann R."/>
            <person name="Jetten M.S.M."/>
            <person name="Mascher T."/>
            <person name="Medema M.H."/>
            <person name="Devos D.P."/>
            <person name="Kaster A.-K."/>
            <person name="Ovreas L."/>
            <person name="Rohde M."/>
            <person name="Galperin M.Y."/>
            <person name="Jogler C."/>
        </authorList>
    </citation>
    <scope>NUCLEOTIDE SEQUENCE [LARGE SCALE GENOMIC DNA]</scope>
    <source>
        <strain evidence="5 6">OJF2</strain>
    </source>
</reference>
<dbReference type="Gene3D" id="1.10.10.10">
    <property type="entry name" value="Winged helix-like DNA-binding domain superfamily/Winged helix DNA-binding domain"/>
    <property type="match status" value="1"/>
</dbReference>
<dbReference type="CDD" id="cd07377">
    <property type="entry name" value="WHTH_GntR"/>
    <property type="match status" value="1"/>
</dbReference>
<dbReference type="PANTHER" id="PTHR38445">
    <property type="entry name" value="HTH-TYPE TRANSCRIPTIONAL REPRESSOR YTRA"/>
    <property type="match status" value="1"/>
</dbReference>
<dbReference type="GO" id="GO:0003700">
    <property type="term" value="F:DNA-binding transcription factor activity"/>
    <property type="evidence" value="ECO:0007669"/>
    <property type="project" value="InterPro"/>
</dbReference>
<dbReference type="EMBL" id="CP042997">
    <property type="protein sequence ID" value="QEH32446.1"/>
    <property type="molecule type" value="Genomic_DNA"/>
</dbReference>
<keyword evidence="3" id="KW-0804">Transcription</keyword>
<dbReference type="InterPro" id="IPR000524">
    <property type="entry name" value="Tscrpt_reg_HTH_GntR"/>
</dbReference>
<dbReference type="Pfam" id="PF00392">
    <property type="entry name" value="GntR"/>
    <property type="match status" value="1"/>
</dbReference>
<dbReference type="SMART" id="SM00345">
    <property type="entry name" value="HTH_GNTR"/>
    <property type="match status" value="1"/>
</dbReference>
<evidence type="ECO:0000259" key="4">
    <source>
        <dbReference type="PROSITE" id="PS50949"/>
    </source>
</evidence>
<dbReference type="OrthoDB" id="9801546at2"/>
<gene>
    <name evidence="5" type="primary">ytrA_1</name>
    <name evidence="5" type="ORF">OJF2_09170</name>
</gene>
<dbReference type="Proteomes" id="UP000324233">
    <property type="component" value="Chromosome"/>
</dbReference>
<dbReference type="PANTHER" id="PTHR38445:SF7">
    <property type="entry name" value="GNTR-FAMILY TRANSCRIPTIONAL REGULATOR"/>
    <property type="match status" value="1"/>
</dbReference>
<evidence type="ECO:0000256" key="2">
    <source>
        <dbReference type="ARBA" id="ARBA00023125"/>
    </source>
</evidence>
<dbReference type="KEGG" id="agv:OJF2_09170"/>
<keyword evidence="6" id="KW-1185">Reference proteome</keyword>
<dbReference type="PROSITE" id="PS50949">
    <property type="entry name" value="HTH_GNTR"/>
    <property type="match status" value="1"/>
</dbReference>
<feature type="domain" description="HTH gntR-type" evidence="4">
    <location>
        <begin position="12"/>
        <end position="80"/>
    </location>
</feature>
<dbReference type="SUPFAM" id="SSF46785">
    <property type="entry name" value="Winged helix' DNA-binding domain"/>
    <property type="match status" value="1"/>
</dbReference>
<evidence type="ECO:0000256" key="1">
    <source>
        <dbReference type="ARBA" id="ARBA00023015"/>
    </source>
</evidence>
<keyword evidence="1" id="KW-0805">Transcription regulation</keyword>
<proteinExistence type="predicted"/>
<dbReference type="AlphaFoldDB" id="A0A5B9VVI7"/>
<dbReference type="RefSeq" id="WP_148591625.1">
    <property type="nucleotide sequence ID" value="NZ_CP042997.1"/>
</dbReference>
<organism evidence="5 6">
    <name type="scientific">Aquisphaera giovannonii</name>
    <dbReference type="NCBI Taxonomy" id="406548"/>
    <lineage>
        <taxon>Bacteria</taxon>
        <taxon>Pseudomonadati</taxon>
        <taxon>Planctomycetota</taxon>
        <taxon>Planctomycetia</taxon>
        <taxon>Isosphaerales</taxon>
        <taxon>Isosphaeraceae</taxon>
        <taxon>Aquisphaera</taxon>
    </lineage>
</organism>
<keyword evidence="2" id="KW-0238">DNA-binding</keyword>
<evidence type="ECO:0000313" key="5">
    <source>
        <dbReference type="EMBL" id="QEH32446.1"/>
    </source>
</evidence>
<dbReference type="InterPro" id="IPR036390">
    <property type="entry name" value="WH_DNA-bd_sf"/>
</dbReference>
<name>A0A5B9VVI7_9BACT</name>